<evidence type="ECO:0000313" key="1">
    <source>
        <dbReference type="EMBL" id="RMB61062.1"/>
    </source>
</evidence>
<keyword evidence="2" id="KW-1185">Reference proteome</keyword>
<comment type="caution">
    <text evidence="1">The sequence shown here is derived from an EMBL/GenBank/DDBJ whole genome shotgun (WGS) entry which is preliminary data.</text>
</comment>
<gene>
    <name evidence="1" type="ORF">EAX61_06180</name>
</gene>
<accession>A0A3M0GEH8</accession>
<dbReference type="AlphaFoldDB" id="A0A3M0GEH8"/>
<organism evidence="1 2">
    <name type="scientific">Dokdonia sinensis</name>
    <dbReference type="NCBI Taxonomy" id="2479847"/>
    <lineage>
        <taxon>Bacteria</taxon>
        <taxon>Pseudomonadati</taxon>
        <taxon>Bacteroidota</taxon>
        <taxon>Flavobacteriia</taxon>
        <taxon>Flavobacteriales</taxon>
        <taxon>Flavobacteriaceae</taxon>
        <taxon>Dokdonia</taxon>
    </lineage>
</organism>
<evidence type="ECO:0000313" key="2">
    <source>
        <dbReference type="Proteomes" id="UP000281985"/>
    </source>
</evidence>
<name>A0A3M0GEH8_9FLAO</name>
<dbReference type="Proteomes" id="UP000281985">
    <property type="component" value="Unassembled WGS sequence"/>
</dbReference>
<dbReference type="RefSeq" id="WP_121916795.1">
    <property type="nucleotide sequence ID" value="NZ_REFV01000004.1"/>
</dbReference>
<dbReference type="EMBL" id="REFV01000004">
    <property type="protein sequence ID" value="RMB61062.1"/>
    <property type="molecule type" value="Genomic_DNA"/>
</dbReference>
<protein>
    <submittedName>
        <fullName evidence="1">Uncharacterized protein</fullName>
    </submittedName>
</protein>
<reference evidence="1 2" key="1">
    <citation type="submission" date="2018-10" db="EMBL/GenBank/DDBJ databases">
        <title>Dokdonia luteus sp. nov., isolated from sea water.</title>
        <authorList>
            <person name="Zhou L.Y."/>
            <person name="Du Z.J."/>
        </authorList>
    </citation>
    <scope>NUCLEOTIDE SEQUENCE [LARGE SCALE GENOMIC DNA]</scope>
    <source>
        <strain evidence="1 2">SH27</strain>
    </source>
</reference>
<sequence length="135" mass="15465">MPDYSKSAFEPITLIKKHIENSEKEFDVEIKNSHGGNYVVNSKVNVRQDSVRIENDIRNNFYGTKSDTILTFLKTDFIKLLDTELSYANTQIKIAGNYQDIKITVADSTNVFYTRQGFGIMRVMEKGISNTRKAE</sequence>
<proteinExistence type="predicted"/>
<dbReference type="OrthoDB" id="9850353at2"/>